<gene>
    <name evidence="1" type="ORF">OB236_09520</name>
</gene>
<evidence type="ECO:0000313" key="1">
    <source>
        <dbReference type="EMBL" id="MCU6792366.1"/>
    </source>
</evidence>
<sequence>MKCSLSRLAIKAVVLSLAVTFVFFSSLTGFVSKSYAEDQQIVATWLWNTYSIWKEKDKTLDFLGRNGINLLYLQIDVDIPSDVYSTFIREAENRGIKVHALGGSPEWVLPEQQGKLYQFIDWVNTYNNSVLPSERFNGIHLDVEPYVLPQWRSDPDKMLGLWMDTISGFVQQVKADTHLTTGVDLPVWLDRFNVPDGYGGRTTLSDWMIRRLDQISLMAYIDNAEDIIKSVSNELVEAEKASKPVIIGVETLNNNEEHSSFYAKGRSQMQSELNTVIRTLSSKSSFAGYAIHEYESWTSLKD</sequence>
<reference evidence="1 2" key="1">
    <citation type="submission" date="2022-09" db="EMBL/GenBank/DDBJ databases">
        <authorList>
            <person name="Han X.L."/>
            <person name="Wang Q."/>
            <person name="Lu T."/>
        </authorList>
    </citation>
    <scope>NUCLEOTIDE SEQUENCE [LARGE SCALE GENOMIC DNA]</scope>
    <source>
        <strain evidence="1 2">WQ 127069</strain>
    </source>
</reference>
<evidence type="ECO:0008006" key="3">
    <source>
        <dbReference type="Google" id="ProtNLM"/>
    </source>
</evidence>
<dbReference type="InterPro" id="IPR017853">
    <property type="entry name" value="GH"/>
</dbReference>
<accession>A0ABT2UE10</accession>
<evidence type="ECO:0000313" key="2">
    <source>
        <dbReference type="Proteomes" id="UP001652445"/>
    </source>
</evidence>
<name>A0ABT2UE10_9BACL</name>
<dbReference type="EMBL" id="JAOQIO010000022">
    <property type="protein sequence ID" value="MCU6792366.1"/>
    <property type="molecule type" value="Genomic_DNA"/>
</dbReference>
<organism evidence="1 2">
    <name type="scientific">Paenibacillus baimaensis</name>
    <dbReference type="NCBI Taxonomy" id="2982185"/>
    <lineage>
        <taxon>Bacteria</taxon>
        <taxon>Bacillati</taxon>
        <taxon>Bacillota</taxon>
        <taxon>Bacilli</taxon>
        <taxon>Bacillales</taxon>
        <taxon>Paenibacillaceae</taxon>
        <taxon>Paenibacillus</taxon>
    </lineage>
</organism>
<keyword evidence="2" id="KW-1185">Reference proteome</keyword>
<dbReference type="RefSeq" id="WP_262683754.1">
    <property type="nucleotide sequence ID" value="NZ_JAOQIO010000022.1"/>
</dbReference>
<comment type="caution">
    <text evidence="1">The sequence shown here is derived from an EMBL/GenBank/DDBJ whole genome shotgun (WGS) entry which is preliminary data.</text>
</comment>
<dbReference type="SUPFAM" id="SSF51445">
    <property type="entry name" value="(Trans)glycosidases"/>
    <property type="match status" value="1"/>
</dbReference>
<proteinExistence type="predicted"/>
<protein>
    <recommendedName>
        <fullName evidence="3">Amidase</fullName>
    </recommendedName>
</protein>
<dbReference type="Proteomes" id="UP001652445">
    <property type="component" value="Unassembled WGS sequence"/>
</dbReference>